<sequence>MASRIKEIDWLKLIKVDRDTFLNWFFLHEEEVISDDIKVKFYSLKCENNELNIEGFINYLYCEVEKYVFDEKEIKELIEDGHNPLEKALSYFGDIDPLTDGRYGELILYLFVESVLQAPMIVHKISQTYNNNDQVKGADGIFIGNINDKATLLIGESKMRNNFNLCVGDVMESLGRFITDFETVERELDVAKKHLSRNLYDLERSDLDFIYQSLRVKQKEFKEYSICYPAFLMYKEKKIGKIIDEDLTEIENEVLKLIKSVKTKRANYIKKSLPDVLDITLEFFMMPVKDVSSFREMCYQIFHNGKKYERKE</sequence>
<organism evidence="2 3">
    <name type="scientific">Flavobacterium anhuiense</name>
    <dbReference type="NCBI Taxonomy" id="459526"/>
    <lineage>
        <taxon>Bacteria</taxon>
        <taxon>Pseudomonadati</taxon>
        <taxon>Bacteroidota</taxon>
        <taxon>Flavobacteriia</taxon>
        <taxon>Flavobacteriales</taxon>
        <taxon>Flavobacteriaceae</taxon>
        <taxon>Flavobacterium</taxon>
    </lineage>
</organism>
<dbReference type="RefSeq" id="WP_091133243.1">
    <property type="nucleotide sequence ID" value="NZ_FMVC01000004.1"/>
</dbReference>
<keyword evidence="3" id="KW-1185">Reference proteome</keyword>
<dbReference type="EMBL" id="FMVC01000004">
    <property type="protein sequence ID" value="SCY64241.1"/>
    <property type="molecule type" value="Genomic_DNA"/>
</dbReference>
<accession>A0ABY0LTQ1</accession>
<reference evidence="2 3" key="1">
    <citation type="submission" date="2016-10" db="EMBL/GenBank/DDBJ databases">
        <authorList>
            <person name="Varghese N."/>
            <person name="Submissions S."/>
        </authorList>
    </citation>
    <scope>NUCLEOTIDE SEQUENCE [LARGE SCALE GENOMIC DNA]</scope>
    <source>
        <strain evidence="2 3">CGMCC 1.6859</strain>
    </source>
</reference>
<dbReference type="Proteomes" id="UP000199307">
    <property type="component" value="Unassembled WGS sequence"/>
</dbReference>
<dbReference type="InterPro" id="IPR014976">
    <property type="entry name" value="AbpA_HamA_C"/>
</dbReference>
<comment type="caution">
    <text evidence="2">The sequence shown here is derived from an EMBL/GenBank/DDBJ whole genome shotgun (WGS) entry which is preliminary data.</text>
</comment>
<protein>
    <recommendedName>
        <fullName evidence="1">Anti-bacteriophage protein A/HamA C-terminal domain-containing protein</fullName>
    </recommendedName>
</protein>
<evidence type="ECO:0000313" key="3">
    <source>
        <dbReference type="Proteomes" id="UP000199307"/>
    </source>
</evidence>
<evidence type="ECO:0000259" key="1">
    <source>
        <dbReference type="Pfam" id="PF08878"/>
    </source>
</evidence>
<gene>
    <name evidence="2" type="ORF">SAMN02927916_2736</name>
</gene>
<evidence type="ECO:0000313" key="2">
    <source>
        <dbReference type="EMBL" id="SCY64241.1"/>
    </source>
</evidence>
<proteinExistence type="predicted"/>
<dbReference type="Pfam" id="PF08878">
    <property type="entry name" value="HamA"/>
    <property type="match status" value="1"/>
</dbReference>
<feature type="domain" description="Anti-bacteriophage protein A/HamA C-terminal" evidence="1">
    <location>
        <begin position="21"/>
        <end position="300"/>
    </location>
</feature>
<name>A0ABY0LTQ1_9FLAO</name>